<gene>
    <name evidence="3" type="ORF">TPA0598_01_01870</name>
</gene>
<sequence>MLHKKTALLRAAAPVAVLAVALTACGGNKKSTTTTTDDAPKTEKGSSAPAGGGELKPGQGGTGKFKEESGTITYEVAAQKVHVSTEAETKKLVSDPKRAKGLVAATAWVKYTNKGGGVVKESPDVADESEIYADGQRGGLLIGAAEDGPGCEDTLDIENWKAGQSHTICQTYMIPKGAKSVEVHWAGEDQSGSPLIWKFDNAG</sequence>
<proteinExistence type="predicted"/>
<keyword evidence="2" id="KW-0732">Signal</keyword>
<dbReference type="PROSITE" id="PS51257">
    <property type="entry name" value="PROKAR_LIPOPROTEIN"/>
    <property type="match status" value="1"/>
</dbReference>
<feature type="compositionally biased region" description="Gly residues" evidence="1">
    <location>
        <begin position="50"/>
        <end position="63"/>
    </location>
</feature>
<reference evidence="4" key="1">
    <citation type="submission" date="2014-09" db="EMBL/GenBank/DDBJ databases">
        <title>Whole genome shotgun sequence of Streptomyces sp. NBRC 110027.</title>
        <authorList>
            <person name="Komaki H."/>
            <person name="Ichikawa N."/>
            <person name="Katano-Makiyama Y."/>
            <person name="Hosoyama A."/>
            <person name="Hashimoto M."/>
            <person name="Uohara A."/>
            <person name="Kitahashi Y."/>
            <person name="Ohji S."/>
            <person name="Kimura A."/>
            <person name="Yamazoe A."/>
            <person name="Igarashi Y."/>
            <person name="Fujita N."/>
        </authorList>
    </citation>
    <scope>NUCLEOTIDE SEQUENCE [LARGE SCALE GENOMIC DNA]</scope>
    <source>
        <strain evidence="4">NBRC 110027</strain>
    </source>
</reference>
<protein>
    <recommendedName>
        <fullName evidence="5">Lipoprotein</fullName>
    </recommendedName>
</protein>
<name>A0A0P4QZ93_9ACTN</name>
<evidence type="ECO:0008006" key="5">
    <source>
        <dbReference type="Google" id="ProtNLM"/>
    </source>
</evidence>
<dbReference type="EMBL" id="BBNO01000001">
    <property type="protein sequence ID" value="GAO05818.1"/>
    <property type="molecule type" value="Genomic_DNA"/>
</dbReference>
<keyword evidence="4" id="KW-1185">Reference proteome</keyword>
<organism evidence="3 4">
    <name type="scientific">Streptomyces lydicamycinicus</name>
    <dbReference type="NCBI Taxonomy" id="1546107"/>
    <lineage>
        <taxon>Bacteria</taxon>
        <taxon>Bacillati</taxon>
        <taxon>Actinomycetota</taxon>
        <taxon>Actinomycetes</taxon>
        <taxon>Kitasatosporales</taxon>
        <taxon>Streptomycetaceae</taxon>
        <taxon>Streptomyces</taxon>
    </lineage>
</organism>
<evidence type="ECO:0000256" key="1">
    <source>
        <dbReference type="SAM" id="MobiDB-lite"/>
    </source>
</evidence>
<accession>A0A0P4QZ93</accession>
<evidence type="ECO:0000313" key="4">
    <source>
        <dbReference type="Proteomes" id="UP000048965"/>
    </source>
</evidence>
<feature type="signal peptide" evidence="2">
    <location>
        <begin position="1"/>
        <end position="26"/>
    </location>
</feature>
<feature type="chain" id="PRO_5006068244" description="Lipoprotein" evidence="2">
    <location>
        <begin position="27"/>
        <end position="203"/>
    </location>
</feature>
<evidence type="ECO:0000313" key="3">
    <source>
        <dbReference type="EMBL" id="GAO05818.1"/>
    </source>
</evidence>
<comment type="caution">
    <text evidence="3">The sequence shown here is derived from an EMBL/GenBank/DDBJ whole genome shotgun (WGS) entry which is preliminary data.</text>
</comment>
<dbReference type="AlphaFoldDB" id="A0A0P4QZ93"/>
<reference evidence="3 4" key="2">
    <citation type="journal article" date="2015" name="Stand. Genomic Sci.">
        <title>Draft genome sequence of marine-derived Streptomyces sp. TP-A0598, a producer of anti-MRSA antibiotic lydicamycins.</title>
        <authorList>
            <person name="Komaki H."/>
            <person name="Ichikawa N."/>
            <person name="Hosoyama A."/>
            <person name="Fujita N."/>
            <person name="Igarashi Y."/>
        </authorList>
    </citation>
    <scope>NUCLEOTIDE SEQUENCE [LARGE SCALE GENOMIC DNA]</scope>
    <source>
        <strain evidence="3 4">NBRC 110027</strain>
    </source>
</reference>
<evidence type="ECO:0000256" key="2">
    <source>
        <dbReference type="SAM" id="SignalP"/>
    </source>
</evidence>
<feature type="region of interest" description="Disordered" evidence="1">
    <location>
        <begin position="28"/>
        <end position="67"/>
    </location>
</feature>
<dbReference type="Proteomes" id="UP000048965">
    <property type="component" value="Unassembled WGS sequence"/>
</dbReference>